<reference evidence="9 10" key="1">
    <citation type="journal article" date="2019" name="Int. J. Syst. Evol. Microbiol.">
        <title>The Global Catalogue of Microorganisms (GCM) 10K type strain sequencing project: providing services to taxonomists for standard genome sequencing and annotation.</title>
        <authorList>
            <consortium name="The Broad Institute Genomics Platform"/>
            <consortium name="The Broad Institute Genome Sequencing Center for Infectious Disease"/>
            <person name="Wu L."/>
            <person name="Ma J."/>
        </authorList>
    </citation>
    <scope>NUCLEOTIDE SEQUENCE [LARGE SCALE GENOMIC DNA]</scope>
    <source>
        <strain evidence="9 10">JCM 3325</strain>
    </source>
</reference>
<feature type="transmembrane region" description="Helical" evidence="7">
    <location>
        <begin position="6"/>
        <end position="22"/>
    </location>
</feature>
<proteinExistence type="inferred from homology"/>
<evidence type="ECO:0000256" key="6">
    <source>
        <dbReference type="RuleBase" id="RU003983"/>
    </source>
</evidence>
<keyword evidence="1 6" id="KW-0645">Protease</keyword>
<keyword evidence="3 6" id="KW-0378">Hydrolase</keyword>
<name>A0ABN3K397_9ACTN</name>
<organism evidence="9 10">
    <name type="scientific">Actinomadura vinacea</name>
    <dbReference type="NCBI Taxonomy" id="115336"/>
    <lineage>
        <taxon>Bacteria</taxon>
        <taxon>Bacillati</taxon>
        <taxon>Actinomycetota</taxon>
        <taxon>Actinomycetes</taxon>
        <taxon>Streptosporangiales</taxon>
        <taxon>Thermomonosporaceae</taxon>
        <taxon>Actinomadura</taxon>
    </lineage>
</organism>
<gene>
    <name evidence="9" type="ORF">GCM10010191_73120</name>
</gene>
<evidence type="ECO:0000256" key="7">
    <source>
        <dbReference type="SAM" id="Phobius"/>
    </source>
</evidence>
<dbReference type="RefSeq" id="WP_344595323.1">
    <property type="nucleotide sequence ID" value="NZ_BAAARW010000030.1"/>
</dbReference>
<sequence>MISTVALLAYAAVLAVLGGRLLRRVGRLERAPRLGLVLWQAATVSVLGAVVLAGLTLVVPAGRPSHGLADILNACQTLLQSHYGGVKQPVGAYAGLLIAAGVSAWTAACVIVTFAVTARRRSEHVRVLAVVARRRPDLDALVLEHDQPVVYCMPGRRRCVVLSTGALERLTEAQLAAVLAHERAHLGARHDIAVNIAGAIAWAFPGVPLFRAARHEIAHLVELRADDVAAQRHDRATIAAALVTVGAGRIPATALAAGGPAAIVRVRRLLGPHRRLSRPARAAGALGAGLLIAVPVVLAANPAVLAILERHCHLPL</sequence>
<comment type="cofactor">
    <cofactor evidence="6">
        <name>Zn(2+)</name>
        <dbReference type="ChEBI" id="CHEBI:29105"/>
    </cofactor>
    <text evidence="6">Binds 1 zinc ion per subunit.</text>
</comment>
<dbReference type="Pfam" id="PF01435">
    <property type="entry name" value="Peptidase_M48"/>
    <property type="match status" value="1"/>
</dbReference>
<dbReference type="InterPro" id="IPR001915">
    <property type="entry name" value="Peptidase_M48"/>
</dbReference>
<evidence type="ECO:0000256" key="5">
    <source>
        <dbReference type="ARBA" id="ARBA00023049"/>
    </source>
</evidence>
<evidence type="ECO:0000313" key="9">
    <source>
        <dbReference type="EMBL" id="GAA2445587.1"/>
    </source>
</evidence>
<keyword evidence="5 6" id="KW-0482">Metalloprotease</keyword>
<feature type="transmembrane region" description="Helical" evidence="7">
    <location>
        <begin position="92"/>
        <end position="116"/>
    </location>
</feature>
<keyword evidence="7" id="KW-1133">Transmembrane helix</keyword>
<evidence type="ECO:0000256" key="3">
    <source>
        <dbReference type="ARBA" id="ARBA00022801"/>
    </source>
</evidence>
<evidence type="ECO:0000256" key="1">
    <source>
        <dbReference type="ARBA" id="ARBA00022670"/>
    </source>
</evidence>
<evidence type="ECO:0000259" key="8">
    <source>
        <dbReference type="Pfam" id="PF01435"/>
    </source>
</evidence>
<keyword evidence="7" id="KW-0472">Membrane</keyword>
<evidence type="ECO:0000256" key="2">
    <source>
        <dbReference type="ARBA" id="ARBA00022723"/>
    </source>
</evidence>
<comment type="similarity">
    <text evidence="6">Belongs to the peptidase M48 family.</text>
</comment>
<feature type="transmembrane region" description="Helical" evidence="7">
    <location>
        <begin position="34"/>
        <end position="59"/>
    </location>
</feature>
<comment type="caution">
    <text evidence="9">The sequence shown here is derived from an EMBL/GenBank/DDBJ whole genome shotgun (WGS) entry which is preliminary data.</text>
</comment>
<protein>
    <submittedName>
        <fullName evidence="9">M56 family metallopeptidase</fullName>
    </submittedName>
</protein>
<keyword evidence="10" id="KW-1185">Reference proteome</keyword>
<feature type="domain" description="Peptidase M48" evidence="8">
    <location>
        <begin position="123"/>
        <end position="194"/>
    </location>
</feature>
<dbReference type="InterPro" id="IPR052173">
    <property type="entry name" value="Beta-lactam_resp_regulator"/>
</dbReference>
<keyword evidence="4 6" id="KW-0862">Zinc</keyword>
<accession>A0ABN3K397</accession>
<dbReference type="PANTHER" id="PTHR34978:SF3">
    <property type="entry name" value="SLR0241 PROTEIN"/>
    <property type="match status" value="1"/>
</dbReference>
<dbReference type="Proteomes" id="UP001501231">
    <property type="component" value="Unassembled WGS sequence"/>
</dbReference>
<keyword evidence="7" id="KW-0812">Transmembrane</keyword>
<evidence type="ECO:0000313" key="10">
    <source>
        <dbReference type="Proteomes" id="UP001501231"/>
    </source>
</evidence>
<dbReference type="EMBL" id="BAAARW010000030">
    <property type="protein sequence ID" value="GAA2445587.1"/>
    <property type="molecule type" value="Genomic_DNA"/>
</dbReference>
<keyword evidence="2" id="KW-0479">Metal-binding</keyword>
<dbReference type="Gene3D" id="3.30.2010.10">
    <property type="entry name" value="Metalloproteases ('zincins'), catalytic domain"/>
    <property type="match status" value="1"/>
</dbReference>
<evidence type="ECO:0000256" key="4">
    <source>
        <dbReference type="ARBA" id="ARBA00022833"/>
    </source>
</evidence>
<dbReference type="CDD" id="cd07326">
    <property type="entry name" value="M56_BlaR1_MecR1_like"/>
    <property type="match status" value="1"/>
</dbReference>
<dbReference type="PANTHER" id="PTHR34978">
    <property type="entry name" value="POSSIBLE SENSOR-TRANSDUCER PROTEIN BLAR"/>
    <property type="match status" value="1"/>
</dbReference>
<feature type="transmembrane region" description="Helical" evidence="7">
    <location>
        <begin position="283"/>
        <end position="308"/>
    </location>
</feature>